<evidence type="ECO:0000259" key="1">
    <source>
        <dbReference type="PROSITE" id="PS50853"/>
    </source>
</evidence>
<organism evidence="2 3">
    <name type="scientific">Cirrhinus mrigala</name>
    <name type="common">Mrigala</name>
    <dbReference type="NCBI Taxonomy" id="683832"/>
    <lineage>
        <taxon>Eukaryota</taxon>
        <taxon>Metazoa</taxon>
        <taxon>Chordata</taxon>
        <taxon>Craniata</taxon>
        <taxon>Vertebrata</taxon>
        <taxon>Euteleostomi</taxon>
        <taxon>Actinopterygii</taxon>
        <taxon>Neopterygii</taxon>
        <taxon>Teleostei</taxon>
        <taxon>Ostariophysi</taxon>
        <taxon>Cypriniformes</taxon>
        <taxon>Cyprinidae</taxon>
        <taxon>Labeoninae</taxon>
        <taxon>Labeonini</taxon>
        <taxon>Cirrhinus</taxon>
    </lineage>
</organism>
<reference evidence="2 3" key="1">
    <citation type="submission" date="2024-05" db="EMBL/GenBank/DDBJ databases">
        <title>Genome sequencing and assembly of Indian major carp, Cirrhinus mrigala (Hamilton, 1822).</title>
        <authorList>
            <person name="Mohindra V."/>
            <person name="Chowdhury L.M."/>
            <person name="Lal K."/>
            <person name="Jena J.K."/>
        </authorList>
    </citation>
    <scope>NUCLEOTIDE SEQUENCE [LARGE SCALE GENOMIC DNA]</scope>
    <source>
        <strain evidence="2">CM1030</strain>
        <tissue evidence="2">Blood</tissue>
    </source>
</reference>
<dbReference type="PROSITE" id="PS50853">
    <property type="entry name" value="FN3"/>
    <property type="match status" value="1"/>
</dbReference>
<feature type="domain" description="Fibronectin type-III" evidence="1">
    <location>
        <begin position="1"/>
        <end position="53"/>
    </location>
</feature>
<evidence type="ECO:0000313" key="2">
    <source>
        <dbReference type="EMBL" id="KAL0170179.1"/>
    </source>
</evidence>
<dbReference type="EMBL" id="JAMKFB020000017">
    <property type="protein sequence ID" value="KAL0170179.1"/>
    <property type="molecule type" value="Genomic_DNA"/>
</dbReference>
<dbReference type="Gene3D" id="2.60.40.10">
    <property type="entry name" value="Immunoglobulins"/>
    <property type="match status" value="1"/>
</dbReference>
<dbReference type="Proteomes" id="UP001529510">
    <property type="component" value="Unassembled WGS sequence"/>
</dbReference>
<dbReference type="InterPro" id="IPR013783">
    <property type="entry name" value="Ig-like_fold"/>
</dbReference>
<dbReference type="SUPFAM" id="SSF49265">
    <property type="entry name" value="Fibronectin type III"/>
    <property type="match status" value="1"/>
</dbReference>
<dbReference type="CDD" id="cd00063">
    <property type="entry name" value="FN3"/>
    <property type="match status" value="1"/>
</dbReference>
<feature type="non-terminal residue" evidence="2">
    <location>
        <position position="1"/>
    </location>
</feature>
<sequence>TAVRVLWTAPLVPNGAVTQYSVYLDGRLYESTTNGTGSLEVGGLLPFTVHSIQ</sequence>
<feature type="non-terminal residue" evidence="2">
    <location>
        <position position="53"/>
    </location>
</feature>
<dbReference type="InterPro" id="IPR036116">
    <property type="entry name" value="FN3_sf"/>
</dbReference>
<protein>
    <recommendedName>
        <fullName evidence="1">Fibronectin type-III domain-containing protein</fullName>
    </recommendedName>
</protein>
<evidence type="ECO:0000313" key="3">
    <source>
        <dbReference type="Proteomes" id="UP001529510"/>
    </source>
</evidence>
<dbReference type="AlphaFoldDB" id="A0ABD0P7W7"/>
<comment type="caution">
    <text evidence="2">The sequence shown here is derived from an EMBL/GenBank/DDBJ whole genome shotgun (WGS) entry which is preliminary data.</text>
</comment>
<gene>
    <name evidence="2" type="ORF">M9458_034775</name>
</gene>
<name>A0ABD0P7W7_CIRMR</name>
<accession>A0ABD0P7W7</accession>
<proteinExistence type="predicted"/>
<keyword evidence="3" id="KW-1185">Reference proteome</keyword>
<dbReference type="InterPro" id="IPR003961">
    <property type="entry name" value="FN3_dom"/>
</dbReference>